<dbReference type="Proteomes" id="UP000694522">
    <property type="component" value="Unplaced"/>
</dbReference>
<evidence type="ECO:0000313" key="3">
    <source>
        <dbReference type="Proteomes" id="UP000694522"/>
    </source>
</evidence>
<evidence type="ECO:0000313" key="2">
    <source>
        <dbReference type="Ensembl" id="ENSACOP00000009848.1"/>
    </source>
</evidence>
<feature type="compositionally biased region" description="Basic and acidic residues" evidence="1">
    <location>
        <begin position="70"/>
        <end position="79"/>
    </location>
</feature>
<organism evidence="2 3">
    <name type="scientific">Amazona collaria</name>
    <name type="common">yellow-billed parrot</name>
    <dbReference type="NCBI Taxonomy" id="241587"/>
    <lineage>
        <taxon>Eukaryota</taxon>
        <taxon>Metazoa</taxon>
        <taxon>Chordata</taxon>
        <taxon>Craniata</taxon>
        <taxon>Vertebrata</taxon>
        <taxon>Euteleostomi</taxon>
        <taxon>Archelosauria</taxon>
        <taxon>Archosauria</taxon>
        <taxon>Dinosauria</taxon>
        <taxon>Saurischia</taxon>
        <taxon>Theropoda</taxon>
        <taxon>Coelurosauria</taxon>
        <taxon>Aves</taxon>
        <taxon>Neognathae</taxon>
        <taxon>Neoaves</taxon>
        <taxon>Telluraves</taxon>
        <taxon>Australaves</taxon>
        <taxon>Psittaciformes</taxon>
        <taxon>Psittacidae</taxon>
        <taxon>Amazona</taxon>
    </lineage>
</organism>
<feature type="compositionally biased region" description="Low complexity" evidence="1">
    <location>
        <begin position="1"/>
        <end position="15"/>
    </location>
</feature>
<reference evidence="2" key="1">
    <citation type="submission" date="2025-08" db="UniProtKB">
        <authorList>
            <consortium name="Ensembl"/>
        </authorList>
    </citation>
    <scope>IDENTIFICATION</scope>
</reference>
<dbReference type="Ensembl" id="ENSACOT00000010184.1">
    <property type="protein sequence ID" value="ENSACOP00000009848.1"/>
    <property type="gene ID" value="ENSACOG00000006853.1"/>
</dbReference>
<keyword evidence="3" id="KW-1185">Reference proteome</keyword>
<evidence type="ECO:0000256" key="1">
    <source>
        <dbReference type="SAM" id="MobiDB-lite"/>
    </source>
</evidence>
<protein>
    <submittedName>
        <fullName evidence="2">Uncharacterized protein</fullName>
    </submittedName>
</protein>
<feature type="region of interest" description="Disordered" evidence="1">
    <location>
        <begin position="66"/>
        <end position="85"/>
    </location>
</feature>
<sequence length="118" mass="12915">MLVSSDSTSAAPTATGLGSSAPKWSCPICNDAQEDITFVISLQILKFSVRGEHNFLHYMMLSARQSPHARRQEGREPGHQAKHSPHQPLVRYITSITALLCSCGELFATAYVPLHTAH</sequence>
<reference evidence="2" key="2">
    <citation type="submission" date="2025-09" db="UniProtKB">
        <authorList>
            <consortium name="Ensembl"/>
        </authorList>
    </citation>
    <scope>IDENTIFICATION</scope>
</reference>
<proteinExistence type="predicted"/>
<feature type="region of interest" description="Disordered" evidence="1">
    <location>
        <begin position="1"/>
        <end position="24"/>
    </location>
</feature>
<dbReference type="AlphaFoldDB" id="A0A8B9IW57"/>
<accession>A0A8B9IW57</accession>
<name>A0A8B9IW57_9PSIT</name>